<evidence type="ECO:0000259" key="7">
    <source>
        <dbReference type="PROSITE" id="PS51677"/>
    </source>
</evidence>
<keyword evidence="4 8" id="KW-0378">Hydrolase</keyword>
<dbReference type="SUPFAM" id="SSF88713">
    <property type="entry name" value="Glycoside hydrolase/deacetylase"/>
    <property type="match status" value="1"/>
</dbReference>
<dbReference type="AlphaFoldDB" id="A0A1Y2FFK2"/>
<dbReference type="Gene3D" id="3.20.20.370">
    <property type="entry name" value="Glycoside hydrolase/deacetylase"/>
    <property type="match status" value="1"/>
</dbReference>
<dbReference type="InterPro" id="IPR002509">
    <property type="entry name" value="NODB_dom"/>
</dbReference>
<dbReference type="PANTHER" id="PTHR46471:SF2">
    <property type="entry name" value="CHITIN DEACETYLASE-RELATED"/>
    <property type="match status" value="1"/>
</dbReference>
<feature type="chain" id="PRO_5012666217" evidence="6">
    <location>
        <begin position="19"/>
        <end position="347"/>
    </location>
</feature>
<dbReference type="PROSITE" id="PS51677">
    <property type="entry name" value="NODB"/>
    <property type="match status" value="1"/>
</dbReference>
<protein>
    <submittedName>
        <fullName evidence="8">Glycoside hydrolase/deacetylase</fullName>
    </submittedName>
</protein>
<evidence type="ECO:0000256" key="1">
    <source>
        <dbReference type="ARBA" id="ARBA00001941"/>
    </source>
</evidence>
<dbReference type="GO" id="GO:0046872">
    <property type="term" value="F:metal ion binding"/>
    <property type="evidence" value="ECO:0007669"/>
    <property type="project" value="UniProtKB-KW"/>
</dbReference>
<feature type="signal peptide" evidence="6">
    <location>
        <begin position="1"/>
        <end position="18"/>
    </location>
</feature>
<keyword evidence="2" id="KW-0479">Metal-binding</keyword>
<reference evidence="8 9" key="1">
    <citation type="submission" date="2016-08" db="EMBL/GenBank/DDBJ databases">
        <title>A Parts List for Fungal Cellulosomes Revealed by Comparative Genomics.</title>
        <authorList>
            <consortium name="DOE Joint Genome Institute"/>
            <person name="Haitjema C.H."/>
            <person name="Gilmore S.P."/>
            <person name="Henske J.K."/>
            <person name="Solomon K.V."/>
            <person name="De Groot R."/>
            <person name="Kuo A."/>
            <person name="Mondo S.J."/>
            <person name="Salamov A.A."/>
            <person name="Labutti K."/>
            <person name="Zhao Z."/>
            <person name="Chiniquy J."/>
            <person name="Barry K."/>
            <person name="Brewer H.M."/>
            <person name="Purvine S.O."/>
            <person name="Wright A.T."/>
            <person name="Boxma B."/>
            <person name="Van Alen T."/>
            <person name="Hackstein J.H."/>
            <person name="Baker S.E."/>
            <person name="Grigoriev I.V."/>
            <person name="O'Malley M.A."/>
        </authorList>
    </citation>
    <scope>NUCLEOTIDE SEQUENCE [LARGE SCALE GENOMIC DNA]</scope>
    <source>
        <strain evidence="8 9">G1</strain>
    </source>
</reference>
<dbReference type="Proteomes" id="UP000193920">
    <property type="component" value="Unassembled WGS sequence"/>
</dbReference>
<dbReference type="EMBL" id="MCOG01000008">
    <property type="protein sequence ID" value="ORY82740.1"/>
    <property type="molecule type" value="Genomic_DNA"/>
</dbReference>
<evidence type="ECO:0000313" key="9">
    <source>
        <dbReference type="Proteomes" id="UP000193920"/>
    </source>
</evidence>
<feature type="domain" description="NodB homology" evidence="7">
    <location>
        <begin position="85"/>
        <end position="272"/>
    </location>
</feature>
<name>A0A1Y2FFK2_9FUNG</name>
<dbReference type="PANTHER" id="PTHR46471">
    <property type="entry name" value="CHITIN DEACETYLASE"/>
    <property type="match status" value="1"/>
</dbReference>
<sequence length="347" mass="36752">MFKRFGLSLLIAAAMVSGAAIKSAGSADAAAAGTAAADTTAAATGATAAGATTAAAAAPYTPKISEAELATAQRAKVYTQCQQPGQIALTFDDGPNPETTPIVLQYLKSKNLHATFFVNGINWKGFDIGSHTYYHKDLFEAIDEGTMEQNVDKMTDKIVEITGVKPAFFRPPCGNGGYPDTPDTQVKNERVQKYLGASGYSVIMWGADTRDWEFKENIDAEIAELNKDLKKQGASPQTSSFIILMHDVHPTTANLVLPKVVDYVTGLGYKIVPLTECIGVQSAYQVEGNSGLVSNLNASTTNSTIGAAASSTQSSQTGELTRSSASAVEVKMVYSVLAIILSFFFLF</sequence>
<evidence type="ECO:0000256" key="3">
    <source>
        <dbReference type="ARBA" id="ARBA00022729"/>
    </source>
</evidence>
<gene>
    <name evidence="8" type="ORF">LY90DRAFT_697403</name>
</gene>
<evidence type="ECO:0000313" key="8">
    <source>
        <dbReference type="EMBL" id="ORY82740.1"/>
    </source>
</evidence>
<dbReference type="InterPro" id="IPR011330">
    <property type="entry name" value="Glyco_hydro/deAcase_b/a-brl"/>
</dbReference>
<organism evidence="8 9">
    <name type="scientific">Neocallimastix californiae</name>
    <dbReference type="NCBI Taxonomy" id="1754190"/>
    <lineage>
        <taxon>Eukaryota</taxon>
        <taxon>Fungi</taxon>
        <taxon>Fungi incertae sedis</taxon>
        <taxon>Chytridiomycota</taxon>
        <taxon>Chytridiomycota incertae sedis</taxon>
        <taxon>Neocallimastigomycetes</taxon>
        <taxon>Neocallimastigales</taxon>
        <taxon>Neocallimastigaceae</taxon>
        <taxon>Neocallimastix</taxon>
    </lineage>
</organism>
<comment type="cofactor">
    <cofactor evidence="1">
        <name>Co(2+)</name>
        <dbReference type="ChEBI" id="CHEBI:48828"/>
    </cofactor>
</comment>
<dbReference type="GO" id="GO:0016810">
    <property type="term" value="F:hydrolase activity, acting on carbon-nitrogen (but not peptide) bonds"/>
    <property type="evidence" value="ECO:0007669"/>
    <property type="project" value="InterPro"/>
</dbReference>
<evidence type="ECO:0000256" key="5">
    <source>
        <dbReference type="ARBA" id="ARBA00023277"/>
    </source>
</evidence>
<evidence type="ECO:0000256" key="2">
    <source>
        <dbReference type="ARBA" id="ARBA00022723"/>
    </source>
</evidence>
<dbReference type="GO" id="GO:0005975">
    <property type="term" value="P:carbohydrate metabolic process"/>
    <property type="evidence" value="ECO:0007669"/>
    <property type="project" value="InterPro"/>
</dbReference>
<keyword evidence="3 6" id="KW-0732">Signal</keyword>
<keyword evidence="9" id="KW-1185">Reference proteome</keyword>
<dbReference type="OrthoDB" id="5547340at2759"/>
<evidence type="ECO:0000256" key="6">
    <source>
        <dbReference type="SAM" id="SignalP"/>
    </source>
</evidence>
<dbReference type="STRING" id="1754190.A0A1Y2FFK2"/>
<dbReference type="Pfam" id="PF01522">
    <property type="entry name" value="Polysacc_deac_1"/>
    <property type="match status" value="1"/>
</dbReference>
<keyword evidence="5" id="KW-0119">Carbohydrate metabolism</keyword>
<evidence type="ECO:0000256" key="4">
    <source>
        <dbReference type="ARBA" id="ARBA00022801"/>
    </source>
</evidence>
<proteinExistence type="predicted"/>
<comment type="caution">
    <text evidence="8">The sequence shown here is derived from an EMBL/GenBank/DDBJ whole genome shotgun (WGS) entry which is preliminary data.</text>
</comment>
<accession>A0A1Y2FFK2</accession>